<dbReference type="PANTHER" id="PTHR11051:SF8">
    <property type="entry name" value="PROTEIN-GLUCOSYLGALACTOSYLHYDROXYLYSINE GLUCOSIDASE"/>
    <property type="match status" value="1"/>
</dbReference>
<dbReference type="OrthoDB" id="9816160at2"/>
<dbReference type="Pfam" id="PF03632">
    <property type="entry name" value="Glyco_hydro_65m"/>
    <property type="match status" value="1"/>
</dbReference>
<evidence type="ECO:0000313" key="10">
    <source>
        <dbReference type="EMBL" id="SDC01999.1"/>
    </source>
</evidence>
<accession>A0A1G6I622</accession>
<dbReference type="PANTHER" id="PTHR11051">
    <property type="entry name" value="GLYCOSYL HYDROLASE-RELATED"/>
    <property type="match status" value="1"/>
</dbReference>
<protein>
    <submittedName>
        <fullName evidence="10">Trehalose 6-phosphate phosphatase</fullName>
    </submittedName>
</protein>
<feature type="binding site" evidence="6">
    <location>
        <begin position="355"/>
        <end position="356"/>
    </location>
    <ligand>
        <name>substrate</name>
    </ligand>
</feature>
<gene>
    <name evidence="10" type="ORF">GA0111570_11453</name>
</gene>
<dbReference type="STRING" id="1577474.GA0111570_11453"/>
<evidence type="ECO:0000256" key="1">
    <source>
        <dbReference type="ARBA" id="ARBA00006768"/>
    </source>
</evidence>
<dbReference type="Pfam" id="PF03633">
    <property type="entry name" value="Glyco_hydro_65C"/>
    <property type="match status" value="1"/>
</dbReference>
<keyword evidence="2" id="KW-0328">Glycosyltransferase</keyword>
<dbReference type="EMBL" id="FMYF01000014">
    <property type="protein sequence ID" value="SDC01999.1"/>
    <property type="molecule type" value="Genomic_DNA"/>
</dbReference>
<dbReference type="GO" id="GO:0016757">
    <property type="term" value="F:glycosyltransferase activity"/>
    <property type="evidence" value="ECO:0007669"/>
    <property type="project" value="UniProtKB-KW"/>
</dbReference>
<keyword evidence="3" id="KW-0808">Transferase</keyword>
<dbReference type="InterPro" id="IPR012341">
    <property type="entry name" value="6hp_glycosidase-like_sf"/>
</dbReference>
<dbReference type="InterPro" id="IPR005195">
    <property type="entry name" value="Glyco_hydro_65_M"/>
</dbReference>
<dbReference type="GO" id="GO:0004553">
    <property type="term" value="F:hydrolase activity, hydrolyzing O-glycosyl compounds"/>
    <property type="evidence" value="ECO:0007669"/>
    <property type="project" value="TreeGrafter"/>
</dbReference>
<evidence type="ECO:0000259" key="7">
    <source>
        <dbReference type="Pfam" id="PF03632"/>
    </source>
</evidence>
<dbReference type="GO" id="GO:0005975">
    <property type="term" value="P:carbohydrate metabolic process"/>
    <property type="evidence" value="ECO:0007669"/>
    <property type="project" value="InterPro"/>
</dbReference>
<dbReference type="InterPro" id="IPR011013">
    <property type="entry name" value="Gal_mutarotase_sf_dom"/>
</dbReference>
<feature type="binding site" evidence="6">
    <location>
        <begin position="614"/>
        <end position="615"/>
    </location>
    <ligand>
        <name>substrate</name>
    </ligand>
</feature>
<dbReference type="FunFam" id="1.50.10.10:FF:000053">
    <property type="entry name" value="Putative glycosyl hydrolase"/>
    <property type="match status" value="1"/>
</dbReference>
<feature type="domain" description="Glycoside hydrolase family 65 central catalytic" evidence="7">
    <location>
        <begin position="318"/>
        <end position="713"/>
    </location>
</feature>
<dbReference type="Gene3D" id="2.70.98.40">
    <property type="entry name" value="Glycoside hydrolase, family 65, N-terminal domain"/>
    <property type="match status" value="1"/>
</dbReference>
<evidence type="ECO:0000259" key="8">
    <source>
        <dbReference type="Pfam" id="PF03633"/>
    </source>
</evidence>
<dbReference type="Gene3D" id="2.60.420.10">
    <property type="entry name" value="Maltose phosphorylase, domain 3"/>
    <property type="match status" value="1"/>
</dbReference>
<dbReference type="Pfam" id="PF03636">
    <property type="entry name" value="Glyco_hydro_65N"/>
    <property type="match status" value="1"/>
</dbReference>
<feature type="active site" description="Proton donor" evidence="5">
    <location>
        <position position="494"/>
    </location>
</feature>
<dbReference type="GO" id="GO:0030246">
    <property type="term" value="F:carbohydrate binding"/>
    <property type="evidence" value="ECO:0007669"/>
    <property type="project" value="InterPro"/>
</dbReference>
<evidence type="ECO:0000256" key="2">
    <source>
        <dbReference type="ARBA" id="ARBA00022676"/>
    </source>
</evidence>
<feature type="domain" description="Glycoside hydrolase family 65 N-terminal" evidence="9">
    <location>
        <begin position="9"/>
        <end position="264"/>
    </location>
</feature>
<evidence type="ECO:0000313" key="11">
    <source>
        <dbReference type="Proteomes" id="UP000199086"/>
    </source>
</evidence>
<sequence length="796" mass="90625">MTDPWVVRYEGYDAQDEGRREALCTVGNGYIATRGAAADCAADDTHYPGTYGAGLFNRLEDRIEGRTVENESMVNLPNWLATRFRIDGGPWFDIDRAEILAYHQELDLRRAVLTRWLRVRDEAGRTTSVTERRLVSMDVKHACALEITYVPEDWSGRLEIRSVLDGTVGNTLVKRYRALSGDHLALVRTAVPSPESVLLEVVTNRSAIRVAMAARTEVWGNGRRIEPQRGIVDEGAVVGHHLTLDAHRSVPVTLEKIVTVFTGRDPAISEPAAEALAWLPRLGRFDDLLERHVLAWEHLWERFHLDIDSDGATVRILRLHLLHLLQSVSLNSVDLDVGVPARGLHGEAYRGHIFWDELFIFPVLNLRVPILTRSLLRYRYRRLPEARVAAREAGHSGAMFPWQSGSDGREENQSLHLNPVSGHWLPDPTARQRHVGIAVAYNVWQYYQVTDDREFLIHYGAEMLLEIARFWGSIATYDRARGRYVIRGVMGPDEFHTGYPGHEQEGIDNNAYTNVMASWVLRRGLETLHLLPAQERHELLERLDLRRQELERWEVIARTLFVPFHDGIISQFEGYDDLLELDWDAYRQKYGNIRRLDRILEAENDTVNRYKASKQADALMLFYLLSADELREVLGHLGYRLPPEAIPRTIHYYLDRTSHGSTLSAIVHSWVLARSERGRAQEFVIEALESDVADIQGGTTAEGIHLASMAGSVDLFQRCFSGLELRQDRLYLTPYWPEPLGAMEFAIRYRGHPLTLRIHGDCVEVQAAPGRQRPIEVVCRGEVAELRPGARVGFPL</sequence>
<dbReference type="InterPro" id="IPR017045">
    <property type="entry name" value="Malt_Pase/Glycosyl_Hdrlase"/>
</dbReference>
<reference evidence="10 11" key="1">
    <citation type="submission" date="2016-06" db="EMBL/GenBank/DDBJ databases">
        <authorList>
            <person name="Olsen C.W."/>
            <person name="Carey S."/>
            <person name="Hinshaw L."/>
            <person name="Karasin A.I."/>
        </authorList>
    </citation>
    <scope>NUCLEOTIDE SEQUENCE [LARGE SCALE GENOMIC DNA]</scope>
    <source>
        <strain evidence="10 11">LZ-22</strain>
    </source>
</reference>
<organism evidence="10 11">
    <name type="scientific">Raineyella antarctica</name>
    <dbReference type="NCBI Taxonomy" id="1577474"/>
    <lineage>
        <taxon>Bacteria</taxon>
        <taxon>Bacillati</taxon>
        <taxon>Actinomycetota</taxon>
        <taxon>Actinomycetes</taxon>
        <taxon>Propionibacteriales</taxon>
        <taxon>Propionibacteriaceae</taxon>
        <taxon>Raineyella</taxon>
    </lineage>
</organism>
<dbReference type="InterPro" id="IPR005194">
    <property type="entry name" value="Glyco_hydro_65_C"/>
</dbReference>
<keyword evidence="4" id="KW-0326">Glycosidase</keyword>
<proteinExistence type="inferred from homology"/>
<evidence type="ECO:0000256" key="5">
    <source>
        <dbReference type="PIRSR" id="PIRSR036289-50"/>
    </source>
</evidence>
<keyword evidence="11" id="KW-1185">Reference proteome</keyword>
<dbReference type="InterPro" id="IPR008928">
    <property type="entry name" value="6-hairpin_glycosidase_sf"/>
</dbReference>
<dbReference type="InterPro" id="IPR037018">
    <property type="entry name" value="GH65_N"/>
</dbReference>
<evidence type="ECO:0000256" key="6">
    <source>
        <dbReference type="PIRSR" id="PIRSR036289-51"/>
    </source>
</evidence>
<name>A0A1G6I622_9ACTN</name>
<dbReference type="RefSeq" id="WP_092613551.1">
    <property type="nucleotide sequence ID" value="NZ_FMYF01000014.1"/>
</dbReference>
<evidence type="ECO:0000256" key="3">
    <source>
        <dbReference type="ARBA" id="ARBA00022679"/>
    </source>
</evidence>
<dbReference type="PIRSF" id="PIRSF036289">
    <property type="entry name" value="Glycosyl_hydrolase_malt_phosph"/>
    <property type="match status" value="1"/>
</dbReference>
<comment type="similarity">
    <text evidence="1">Belongs to the glycosyl hydrolase 65 family.</text>
</comment>
<dbReference type="SUPFAM" id="SSF48208">
    <property type="entry name" value="Six-hairpin glycosidases"/>
    <property type="match status" value="1"/>
</dbReference>
<dbReference type="SUPFAM" id="SSF74650">
    <property type="entry name" value="Galactose mutarotase-like"/>
    <property type="match status" value="1"/>
</dbReference>
<dbReference type="Gene3D" id="1.50.10.10">
    <property type="match status" value="1"/>
</dbReference>
<dbReference type="AlphaFoldDB" id="A0A1G6I622"/>
<dbReference type="InterPro" id="IPR005196">
    <property type="entry name" value="Glyco_hydro_65_N"/>
</dbReference>
<feature type="domain" description="Glycoside hydrolase family 65 C-terminal" evidence="8">
    <location>
        <begin position="723"/>
        <end position="786"/>
    </location>
</feature>
<evidence type="ECO:0000259" key="9">
    <source>
        <dbReference type="Pfam" id="PF03636"/>
    </source>
</evidence>
<keyword evidence="4" id="KW-0378">Hydrolase</keyword>
<evidence type="ECO:0000256" key="4">
    <source>
        <dbReference type="ARBA" id="ARBA00023295"/>
    </source>
</evidence>
<dbReference type="Proteomes" id="UP000199086">
    <property type="component" value="Unassembled WGS sequence"/>
</dbReference>